<dbReference type="OrthoDB" id="4019356at2759"/>
<comment type="caution">
    <text evidence="1">The sequence shown here is derived from an EMBL/GenBank/DDBJ whole genome shotgun (WGS) entry which is preliminary data.</text>
</comment>
<name>A0A367YIK4_9ASCO</name>
<dbReference type="AlphaFoldDB" id="A0A367YIK4"/>
<dbReference type="EMBL" id="QLNQ01000020">
    <property type="protein sequence ID" value="RCK65597.1"/>
    <property type="molecule type" value="Genomic_DNA"/>
</dbReference>
<keyword evidence="2" id="KW-1185">Reference proteome</keyword>
<evidence type="ECO:0000313" key="1">
    <source>
        <dbReference type="EMBL" id="RCK65597.1"/>
    </source>
</evidence>
<accession>A0A367YIK4</accession>
<dbReference type="Proteomes" id="UP000253472">
    <property type="component" value="Unassembled WGS sequence"/>
</dbReference>
<organism evidence="1 2">
    <name type="scientific">Candida viswanathii</name>
    <dbReference type="NCBI Taxonomy" id="5486"/>
    <lineage>
        <taxon>Eukaryota</taxon>
        <taxon>Fungi</taxon>
        <taxon>Dikarya</taxon>
        <taxon>Ascomycota</taxon>
        <taxon>Saccharomycotina</taxon>
        <taxon>Pichiomycetes</taxon>
        <taxon>Debaryomycetaceae</taxon>
        <taxon>Candida/Lodderomyces clade</taxon>
        <taxon>Candida</taxon>
    </lineage>
</organism>
<evidence type="ECO:0000313" key="2">
    <source>
        <dbReference type="Proteomes" id="UP000253472"/>
    </source>
</evidence>
<reference evidence="1 2" key="1">
    <citation type="submission" date="2018-06" db="EMBL/GenBank/DDBJ databases">
        <title>Whole genome sequencing of Candida tropicalis (genome annotated by CSBL at Korea University).</title>
        <authorList>
            <person name="Ahn J."/>
        </authorList>
    </citation>
    <scope>NUCLEOTIDE SEQUENCE [LARGE SCALE GENOMIC DNA]</scope>
    <source>
        <strain evidence="1 2">ATCC 20962</strain>
    </source>
</reference>
<sequence>MLRVTDSDALPKKFQLPGWEISSISAPMRNHVGKFRHYQVNLSLTKIERMVVKLNQALAYLNEIFVAPHGADFKTVKLFIQLNYSLSTFGLVKDCLANVDQLSKYFNRSGKNIVTIDLDLNCREDG</sequence>
<proteinExistence type="predicted"/>
<gene>
    <name evidence="1" type="ORF">Cantr_01255</name>
</gene>
<protein>
    <submittedName>
        <fullName evidence="1">Uncharacterized protein</fullName>
    </submittedName>
</protein>